<proteinExistence type="predicted"/>
<name>A0A0B2QNZ0_GLYSO</name>
<accession>A0A0B2QNZ0</accession>
<evidence type="ECO:0000256" key="1">
    <source>
        <dbReference type="SAM" id="MobiDB-lite"/>
    </source>
</evidence>
<sequence length="72" mass="7647">MVRCCHQLMEEYVVDTCPASVKARITEPAPPSSPVGVLDAATCGSCDTPSDRNFAGPPNKRLRSSASDAPQR</sequence>
<protein>
    <submittedName>
        <fullName evidence="2">Uncharacterized protein</fullName>
    </submittedName>
</protein>
<evidence type="ECO:0000313" key="2">
    <source>
        <dbReference type="EMBL" id="KHN23171.1"/>
    </source>
</evidence>
<dbReference type="AlphaFoldDB" id="A0A0B2QNZ0"/>
<dbReference type="Proteomes" id="UP000053555">
    <property type="component" value="Unassembled WGS sequence"/>
</dbReference>
<organism evidence="2">
    <name type="scientific">Glycine soja</name>
    <name type="common">Wild soybean</name>
    <dbReference type="NCBI Taxonomy" id="3848"/>
    <lineage>
        <taxon>Eukaryota</taxon>
        <taxon>Viridiplantae</taxon>
        <taxon>Streptophyta</taxon>
        <taxon>Embryophyta</taxon>
        <taxon>Tracheophyta</taxon>
        <taxon>Spermatophyta</taxon>
        <taxon>Magnoliopsida</taxon>
        <taxon>eudicotyledons</taxon>
        <taxon>Gunneridae</taxon>
        <taxon>Pentapetalae</taxon>
        <taxon>rosids</taxon>
        <taxon>fabids</taxon>
        <taxon>Fabales</taxon>
        <taxon>Fabaceae</taxon>
        <taxon>Papilionoideae</taxon>
        <taxon>50 kb inversion clade</taxon>
        <taxon>NPAAA clade</taxon>
        <taxon>indigoferoid/millettioid clade</taxon>
        <taxon>Phaseoleae</taxon>
        <taxon>Glycine</taxon>
        <taxon>Glycine subgen. Soja</taxon>
    </lineage>
</organism>
<dbReference type="EMBL" id="KN656526">
    <property type="protein sequence ID" value="KHN23171.1"/>
    <property type="molecule type" value="Genomic_DNA"/>
</dbReference>
<feature type="region of interest" description="Disordered" evidence="1">
    <location>
        <begin position="48"/>
        <end position="72"/>
    </location>
</feature>
<reference evidence="2" key="1">
    <citation type="submission" date="2014-07" db="EMBL/GenBank/DDBJ databases">
        <title>Identification of a novel salt tolerance gene in wild soybean by whole-genome sequencing.</title>
        <authorList>
            <person name="Lam H.-M."/>
            <person name="Qi X."/>
            <person name="Li M.-W."/>
            <person name="Liu X."/>
            <person name="Xie M."/>
            <person name="Ni M."/>
            <person name="Xu X."/>
        </authorList>
    </citation>
    <scope>NUCLEOTIDE SEQUENCE [LARGE SCALE GENOMIC DNA]</scope>
    <source>
        <tissue evidence="2">Root</tissue>
    </source>
</reference>
<gene>
    <name evidence="2" type="ORF">glysoja_044487</name>
</gene>